<dbReference type="KEGG" id="pace:A6070_01340"/>
<name>A0A1L3GKQ6_SYNAC</name>
<dbReference type="AlphaFoldDB" id="A0A1L3GKQ6"/>
<keyword evidence="2" id="KW-1185">Reference proteome</keyword>
<protein>
    <submittedName>
        <fullName evidence="1">Dodecin flavoprotein</fullName>
    </submittedName>
</protein>
<reference evidence="1 2" key="1">
    <citation type="journal article" date="2017" name="Genome Announc.">
        <title>Complete Genome Sequences of Two Acetylene-Fermenting Pelobacter acetylenicus Strains.</title>
        <authorList>
            <person name="Sutton J.M."/>
            <person name="Baesman S.M."/>
            <person name="Fierst J.L."/>
            <person name="Poret-Peterson A.T."/>
            <person name="Oremland R.S."/>
            <person name="Dunlap D.S."/>
            <person name="Akob D.M."/>
        </authorList>
    </citation>
    <scope>NUCLEOTIDE SEQUENCE [LARGE SCALE GENOMIC DNA]</scope>
    <source>
        <strain evidence="1 2">DSM 3247</strain>
    </source>
</reference>
<dbReference type="RefSeq" id="WP_072288077.1">
    <property type="nucleotide sequence ID" value="NZ_JAVERY010000003.1"/>
</dbReference>
<dbReference type="Pfam" id="PF07311">
    <property type="entry name" value="Dodecin"/>
    <property type="match status" value="1"/>
</dbReference>
<sequence>MTYGKERVYKKVEVIGVSPNSIDEAIKVALHRAHHSLERISWFEVEEVRGHVNEAGEVGEYQVVLKVAFNLK</sequence>
<dbReference type="NCBIfam" id="NF043052">
    <property type="entry name" value="DodecBact"/>
    <property type="match status" value="1"/>
</dbReference>
<dbReference type="Proteomes" id="UP000182264">
    <property type="component" value="Chromosome"/>
</dbReference>
<dbReference type="Gene3D" id="3.30.1660.10">
    <property type="entry name" value="Flavin-binding protein dodecin"/>
    <property type="match status" value="1"/>
</dbReference>
<dbReference type="InterPro" id="IPR036694">
    <property type="entry name" value="Dodecin-like_sf"/>
</dbReference>
<dbReference type="InterPro" id="IPR009923">
    <property type="entry name" value="Dodecin"/>
</dbReference>
<dbReference type="InterPro" id="IPR025543">
    <property type="entry name" value="Dodecin-like"/>
</dbReference>
<evidence type="ECO:0000313" key="1">
    <source>
        <dbReference type="EMBL" id="APG26248.1"/>
    </source>
</evidence>
<dbReference type="OrthoDB" id="9805889at2"/>
<accession>A0A1L3GKQ6</accession>
<dbReference type="PANTHER" id="PTHR39324">
    <property type="entry name" value="CALCIUM DODECIN"/>
    <property type="match status" value="1"/>
</dbReference>
<evidence type="ECO:0000313" key="2">
    <source>
        <dbReference type="Proteomes" id="UP000182264"/>
    </source>
</evidence>
<dbReference type="STRING" id="29542.A6070_01340"/>
<dbReference type="SUPFAM" id="SSF89807">
    <property type="entry name" value="Dodecin-like"/>
    <property type="match status" value="1"/>
</dbReference>
<organism evidence="1 2">
    <name type="scientific">Syntrophotalea acetylenica</name>
    <name type="common">Pelobacter acetylenicus</name>
    <dbReference type="NCBI Taxonomy" id="29542"/>
    <lineage>
        <taxon>Bacteria</taxon>
        <taxon>Pseudomonadati</taxon>
        <taxon>Thermodesulfobacteriota</taxon>
        <taxon>Desulfuromonadia</taxon>
        <taxon>Desulfuromonadales</taxon>
        <taxon>Syntrophotaleaceae</taxon>
        <taxon>Syntrophotalea</taxon>
    </lineage>
</organism>
<dbReference type="EMBL" id="CP015518">
    <property type="protein sequence ID" value="APG26248.1"/>
    <property type="molecule type" value="Genomic_DNA"/>
</dbReference>
<dbReference type="InterPro" id="IPR050049">
    <property type="entry name" value="Dodecin_bact"/>
</dbReference>
<dbReference type="PANTHER" id="PTHR39324:SF1">
    <property type="entry name" value="CALCIUM DODECIN"/>
    <property type="match status" value="1"/>
</dbReference>
<proteinExistence type="predicted"/>
<gene>
    <name evidence="1" type="ORF">A7E75_07380</name>
</gene>